<dbReference type="Pfam" id="PF00420">
    <property type="entry name" value="Oxidored_q2"/>
    <property type="match status" value="1"/>
</dbReference>
<keyword evidence="5 7" id="KW-1133">Transmembrane helix</keyword>
<comment type="subcellular location">
    <subcellularLocation>
        <location evidence="1">Cell membrane</location>
        <topology evidence="1">Multi-pass membrane protein</topology>
    </subcellularLocation>
</comment>
<protein>
    <submittedName>
        <fullName evidence="8">Cation:proton antiporter</fullName>
    </submittedName>
</protein>
<reference evidence="8 9" key="1">
    <citation type="submission" date="2018-03" db="EMBL/GenBank/DDBJ databases">
        <title>The Complete Genome of Celeribacter baekdonensis strain LH4, a Thiosulfate-Oxidizing Alphaproteobacterium Isolated from Gulf of Mexico Continental Slope Sediments.</title>
        <authorList>
            <person name="Flood B.E."/>
            <person name="Bailey J.V."/>
            <person name="Leprich D."/>
        </authorList>
    </citation>
    <scope>NUCLEOTIDE SEQUENCE [LARGE SCALE GENOMIC DNA]</scope>
    <source>
        <strain evidence="8 9">LH4</strain>
    </source>
</reference>
<dbReference type="PANTHER" id="PTHR34583:SF2">
    <property type="entry name" value="ANTIPORTER SUBUNIT MNHC2-RELATED"/>
    <property type="match status" value="1"/>
</dbReference>
<feature type="transmembrane region" description="Helical" evidence="7">
    <location>
        <begin position="32"/>
        <end position="52"/>
    </location>
</feature>
<dbReference type="OrthoDB" id="9799219at2"/>
<dbReference type="EMBL" id="CP028475">
    <property type="protein sequence ID" value="AVW91454.1"/>
    <property type="molecule type" value="Genomic_DNA"/>
</dbReference>
<evidence type="ECO:0000313" key="8">
    <source>
        <dbReference type="EMBL" id="AVW91454.1"/>
    </source>
</evidence>
<keyword evidence="3" id="KW-1003">Cell membrane</keyword>
<keyword evidence="4 7" id="KW-0812">Transmembrane</keyword>
<dbReference type="GO" id="GO:0005886">
    <property type="term" value="C:plasma membrane"/>
    <property type="evidence" value="ECO:0007669"/>
    <property type="project" value="UniProtKB-SubCell"/>
</dbReference>
<name>A0A2R4M2L9_9RHOB</name>
<proteinExistence type="inferred from homology"/>
<evidence type="ECO:0000256" key="7">
    <source>
        <dbReference type="SAM" id="Phobius"/>
    </source>
</evidence>
<comment type="similarity">
    <text evidence="2">Belongs to the CPA3 antiporters (TC 2.A.63) subunit C family.</text>
</comment>
<organism evidence="8 9">
    <name type="scientific">Celeribacter baekdonensis</name>
    <dbReference type="NCBI Taxonomy" id="875171"/>
    <lineage>
        <taxon>Bacteria</taxon>
        <taxon>Pseudomonadati</taxon>
        <taxon>Pseudomonadota</taxon>
        <taxon>Alphaproteobacteria</taxon>
        <taxon>Rhodobacterales</taxon>
        <taxon>Roseobacteraceae</taxon>
        <taxon>Celeribacter</taxon>
    </lineage>
</organism>
<feature type="transmembrane region" description="Helical" evidence="7">
    <location>
        <begin position="80"/>
        <end position="101"/>
    </location>
</feature>
<dbReference type="AlphaFoldDB" id="A0A2R4M2L9"/>
<evidence type="ECO:0000256" key="5">
    <source>
        <dbReference type="ARBA" id="ARBA00022989"/>
    </source>
</evidence>
<feature type="transmembrane region" description="Helical" evidence="7">
    <location>
        <begin position="6"/>
        <end position="23"/>
    </location>
</feature>
<dbReference type="InterPro" id="IPR050601">
    <property type="entry name" value="CPA3_antiporter_subunitC"/>
</dbReference>
<gene>
    <name evidence="8" type="ORF">DA792_10455</name>
</gene>
<evidence type="ECO:0000256" key="1">
    <source>
        <dbReference type="ARBA" id="ARBA00004651"/>
    </source>
</evidence>
<dbReference type="KEGG" id="cbak:DA792_10455"/>
<dbReference type="Proteomes" id="UP000241447">
    <property type="component" value="Chromosome"/>
</dbReference>
<evidence type="ECO:0000256" key="2">
    <source>
        <dbReference type="ARBA" id="ARBA00010388"/>
    </source>
</evidence>
<dbReference type="PANTHER" id="PTHR34583">
    <property type="entry name" value="ANTIPORTER SUBUNIT MNHC2-RELATED"/>
    <property type="match status" value="1"/>
</dbReference>
<sequence>MTLSHIAMALGFVLILVGLYGALSNRDIFRMIVSFTIADTGVNVVLVSVGYLPGRTAPILDAAVPTSEALARITDPVPQALVLTAIVIGLGVTALMLAYAYRLFRTRGSLDISDFTELKW</sequence>
<dbReference type="RefSeq" id="WP_107719898.1">
    <property type="nucleotide sequence ID" value="NZ_CAXBOP010000009.1"/>
</dbReference>
<evidence type="ECO:0000256" key="4">
    <source>
        <dbReference type="ARBA" id="ARBA00022692"/>
    </source>
</evidence>
<evidence type="ECO:0000256" key="6">
    <source>
        <dbReference type="ARBA" id="ARBA00023136"/>
    </source>
</evidence>
<evidence type="ECO:0000256" key="3">
    <source>
        <dbReference type="ARBA" id="ARBA00022475"/>
    </source>
</evidence>
<dbReference type="InterPro" id="IPR039428">
    <property type="entry name" value="NUOK/Mnh_C1-like"/>
</dbReference>
<evidence type="ECO:0000313" key="9">
    <source>
        <dbReference type="Proteomes" id="UP000241447"/>
    </source>
</evidence>
<dbReference type="Gene3D" id="1.10.287.3510">
    <property type="match status" value="1"/>
</dbReference>
<accession>A0A2R4M2L9</accession>
<keyword evidence="6 7" id="KW-0472">Membrane</keyword>